<feature type="compositionally biased region" description="Basic residues" evidence="1">
    <location>
        <begin position="218"/>
        <end position="228"/>
    </location>
</feature>
<name>A0ABR3ENI8_9AGAR</name>
<organism evidence="2 3">
    <name type="scientific">Marasmius crinis-equi</name>
    <dbReference type="NCBI Taxonomy" id="585013"/>
    <lineage>
        <taxon>Eukaryota</taxon>
        <taxon>Fungi</taxon>
        <taxon>Dikarya</taxon>
        <taxon>Basidiomycota</taxon>
        <taxon>Agaricomycotina</taxon>
        <taxon>Agaricomycetes</taxon>
        <taxon>Agaricomycetidae</taxon>
        <taxon>Agaricales</taxon>
        <taxon>Marasmiineae</taxon>
        <taxon>Marasmiaceae</taxon>
        <taxon>Marasmius</taxon>
    </lineage>
</organism>
<evidence type="ECO:0000313" key="3">
    <source>
        <dbReference type="Proteomes" id="UP001465976"/>
    </source>
</evidence>
<dbReference type="EMBL" id="JBAHYK010002782">
    <property type="protein sequence ID" value="KAL0564440.1"/>
    <property type="molecule type" value="Genomic_DNA"/>
</dbReference>
<gene>
    <name evidence="2" type="ORF">V5O48_017605</name>
</gene>
<feature type="region of interest" description="Disordered" evidence="1">
    <location>
        <begin position="206"/>
        <end position="228"/>
    </location>
</feature>
<sequence>MVLWLESSMDPVDPSLLKTFREEPKGLHLEVASNPLPYDPDQAERMVNLAALRTTWMKWFRHSSLDSIAQRRLGLPKNSHIPHLHITACHCPDPTTNLARHSSPCHFSQRAYYAACLRTAEMVVLELPFLDLGDAFEGRPLTELKLRIKALLDCTRSRRYPFDPVLLSVYRTLFEFVELDCGIGFVSDSLQRGGKEWLKWLETHPDSDATSAEVPKKADRRRLRPPAH</sequence>
<dbReference type="Proteomes" id="UP001465976">
    <property type="component" value="Unassembled WGS sequence"/>
</dbReference>
<keyword evidence="3" id="KW-1185">Reference proteome</keyword>
<reference evidence="2 3" key="1">
    <citation type="submission" date="2024-02" db="EMBL/GenBank/DDBJ databases">
        <title>A draft genome for the cacao thread blight pathogen Marasmius crinis-equi.</title>
        <authorList>
            <person name="Cohen S.P."/>
            <person name="Baruah I.K."/>
            <person name="Amoako-Attah I."/>
            <person name="Bukari Y."/>
            <person name="Meinhardt L.W."/>
            <person name="Bailey B.A."/>
        </authorList>
    </citation>
    <scope>NUCLEOTIDE SEQUENCE [LARGE SCALE GENOMIC DNA]</scope>
    <source>
        <strain evidence="2 3">GH-76</strain>
    </source>
</reference>
<proteinExistence type="predicted"/>
<protein>
    <submittedName>
        <fullName evidence="2">Uncharacterized protein</fullName>
    </submittedName>
</protein>
<comment type="caution">
    <text evidence="2">The sequence shown here is derived from an EMBL/GenBank/DDBJ whole genome shotgun (WGS) entry which is preliminary data.</text>
</comment>
<accession>A0ABR3ENI8</accession>
<evidence type="ECO:0000313" key="2">
    <source>
        <dbReference type="EMBL" id="KAL0564440.1"/>
    </source>
</evidence>
<evidence type="ECO:0000256" key="1">
    <source>
        <dbReference type="SAM" id="MobiDB-lite"/>
    </source>
</evidence>